<proteinExistence type="inferred from homology"/>
<protein>
    <recommendedName>
        <fullName evidence="8">Dolichyl-diphosphooligosaccharide--protein glycosyltransferase subunit WBP1</fullName>
        <shortName evidence="8">Oligosaccharyl transferase subunit WBP1</shortName>
    </recommendedName>
</protein>
<evidence type="ECO:0000313" key="11">
    <source>
        <dbReference type="EMBL" id="KZF23052.1"/>
    </source>
</evidence>
<dbReference type="FunCoup" id="A0A165H6H9">
    <property type="interactions" value="1014"/>
</dbReference>
<evidence type="ECO:0000313" key="12">
    <source>
        <dbReference type="Proteomes" id="UP000076632"/>
    </source>
</evidence>
<reference evidence="11 12" key="1">
    <citation type="journal article" date="2016" name="Fungal Biol.">
        <title>The genome of Xylona heveae provides a window into fungal endophytism.</title>
        <authorList>
            <person name="Gazis R."/>
            <person name="Kuo A."/>
            <person name="Riley R."/>
            <person name="LaButti K."/>
            <person name="Lipzen A."/>
            <person name="Lin J."/>
            <person name="Amirebrahimi M."/>
            <person name="Hesse C.N."/>
            <person name="Spatafora J.W."/>
            <person name="Henrissat B."/>
            <person name="Hainaut M."/>
            <person name="Grigoriev I.V."/>
            <person name="Hibbett D.S."/>
        </authorList>
    </citation>
    <scope>NUCLEOTIDE SEQUENCE [LARGE SCALE GENOMIC DNA]</scope>
    <source>
        <strain evidence="11 12">TC161</strain>
    </source>
</reference>
<evidence type="ECO:0000256" key="3">
    <source>
        <dbReference type="ARBA" id="ARBA00008743"/>
    </source>
</evidence>
<comment type="function">
    <text evidence="8">Subunit of the oligosaccharyl transferase (OST) complex that catalyzes the initial transfer of a defined glycan (Glc(3)Man(9)GlcNAc(2) in eukaryotes) from the lipid carrier dolichol-pyrophosphate to an asparagine residue within an Asn-X-Ser/Thr consensus motif in nascent polypeptide chains, the first step in protein N-glycosylation. N-glycosylation occurs cotranslationally and the complex associates with the Sec61 complex at the channel-forming translocon complex that mediates protein translocation across the endoplasmic reticulum (ER).</text>
</comment>
<gene>
    <name evidence="11" type="ORF">L228DRAFT_268415</name>
</gene>
<evidence type="ECO:0000256" key="8">
    <source>
        <dbReference type="RuleBase" id="RU361142"/>
    </source>
</evidence>
<dbReference type="UniPathway" id="UPA00378"/>
<feature type="domain" description="OST48 middle" evidence="10">
    <location>
        <begin position="309"/>
        <end position="455"/>
    </location>
</feature>
<dbReference type="GO" id="GO:0018279">
    <property type="term" value="P:protein N-linked glycosylation via asparagine"/>
    <property type="evidence" value="ECO:0007669"/>
    <property type="project" value="UniProtKB-UniRule"/>
</dbReference>
<dbReference type="Pfam" id="PF03345">
    <property type="entry name" value="OST48_N"/>
    <property type="match status" value="1"/>
</dbReference>
<evidence type="ECO:0000256" key="6">
    <source>
        <dbReference type="ARBA" id="ARBA00022989"/>
    </source>
</evidence>
<feature type="signal peptide" evidence="8">
    <location>
        <begin position="1"/>
        <end position="18"/>
    </location>
</feature>
<dbReference type="GeneID" id="28900264"/>
<evidence type="ECO:0000256" key="7">
    <source>
        <dbReference type="ARBA" id="ARBA00023136"/>
    </source>
</evidence>
<dbReference type="Pfam" id="PF23358">
    <property type="entry name" value="OST48_MD"/>
    <property type="match status" value="1"/>
</dbReference>
<evidence type="ECO:0000256" key="1">
    <source>
        <dbReference type="ARBA" id="ARBA00004479"/>
    </source>
</evidence>
<keyword evidence="6 8" id="KW-1133">Transmembrane helix</keyword>
<comment type="pathway">
    <text evidence="2 8">Protein modification; protein glycosylation.</text>
</comment>
<keyword evidence="7 8" id="KW-0472">Membrane</keyword>
<dbReference type="InterPro" id="IPR055457">
    <property type="entry name" value="OST48_N"/>
</dbReference>
<dbReference type="InParanoid" id="A0A165H6H9"/>
<sequence>MQLPVAFLLLCLLGIVQALSTAGNRLLVVIEELADKDKYSTFWSDLESRGYNLDFESPKSEKLTLFQHGERVYDHVLLLPPKSKGLGPSLTPKILMDFINGDGNILLALASDAPTPTAIVSLLLEFDIHLPSDRNALVVDHFNHDTISASDKHDVVLVPAPKALRPGAKNFFAGQSPDTTLAFPRGMGQVLGNESPLLHPILRAPSSAYSYNPKDQSETVEDPFAVGQQLALVSALQARNSARFTVLGSLEMLENKWFDAKVKAPGASGEKTTTGNRDFAKALSAWTFQEIGVLKVGNVEHHLNEGADQGLVELNPKIYRIKSDVTFSIELSEYNYDHWAPFTPPAKDAVQLEFSMLSPFHRLALTPSSSGTSSNSTLYTTSFTVPDQHGIFKFEVNYKRPFFTYIDETREVTVRHYAHDEWPRSFAISGAWTWIAGIWVTVAGWLAFVALWLWSAPVRSSGPADKAKKTQ</sequence>
<dbReference type="Proteomes" id="UP000076632">
    <property type="component" value="Unassembled WGS sequence"/>
</dbReference>
<dbReference type="RefSeq" id="XP_018188607.1">
    <property type="nucleotide sequence ID" value="XM_018335127.1"/>
</dbReference>
<organism evidence="11 12">
    <name type="scientific">Xylona heveae (strain CBS 132557 / TC161)</name>
    <dbReference type="NCBI Taxonomy" id="1328760"/>
    <lineage>
        <taxon>Eukaryota</taxon>
        <taxon>Fungi</taxon>
        <taxon>Dikarya</taxon>
        <taxon>Ascomycota</taxon>
        <taxon>Pezizomycotina</taxon>
        <taxon>Xylonomycetes</taxon>
        <taxon>Xylonales</taxon>
        <taxon>Xylonaceae</taxon>
        <taxon>Xylona</taxon>
    </lineage>
</organism>
<dbReference type="STRING" id="1328760.A0A165H6H9"/>
<dbReference type="GO" id="GO:0008250">
    <property type="term" value="C:oligosaccharyltransferase complex"/>
    <property type="evidence" value="ECO:0007669"/>
    <property type="project" value="TreeGrafter"/>
</dbReference>
<dbReference type="AlphaFoldDB" id="A0A165H6H9"/>
<keyword evidence="5 8" id="KW-0256">Endoplasmic reticulum</keyword>
<keyword evidence="4 8" id="KW-0812">Transmembrane</keyword>
<dbReference type="PANTHER" id="PTHR10830:SF0">
    <property type="entry name" value="DOLICHYL-DIPHOSPHOOLIGOSACCHARIDE--PROTEIN GLYCOSYLTRANSFERASE 48 KDA SUBUNIT"/>
    <property type="match status" value="1"/>
</dbReference>
<dbReference type="OrthoDB" id="29105at2759"/>
<evidence type="ECO:0000256" key="2">
    <source>
        <dbReference type="ARBA" id="ARBA00004922"/>
    </source>
</evidence>
<dbReference type="InterPro" id="IPR055459">
    <property type="entry name" value="OST48_MD"/>
</dbReference>
<evidence type="ECO:0000256" key="5">
    <source>
        <dbReference type="ARBA" id="ARBA00022824"/>
    </source>
</evidence>
<dbReference type="InterPro" id="IPR005013">
    <property type="entry name" value="DDOST_48_kDa_subunit"/>
</dbReference>
<comment type="subunit">
    <text evidence="8">Component of the oligosaccharyltransferase (OST) complex.</text>
</comment>
<dbReference type="OMA" id="AHDEYPR"/>
<feature type="transmembrane region" description="Helical" evidence="8">
    <location>
        <begin position="431"/>
        <end position="454"/>
    </location>
</feature>
<dbReference type="PANTHER" id="PTHR10830">
    <property type="entry name" value="DOLICHYL-DIPHOSPHOOLIGOSACCHARIDE--PROTEIN GLYCOSYLTRANSFERASE 48 KDA SUBUNIT"/>
    <property type="match status" value="1"/>
</dbReference>
<feature type="chain" id="PRO_5007748405" description="Dolichyl-diphosphooligosaccharide--protein glycosyltransferase subunit WBP1" evidence="8">
    <location>
        <begin position="19"/>
        <end position="471"/>
    </location>
</feature>
<comment type="similarity">
    <text evidence="3 8">Belongs to the DDOST 48 kDa subunit family.</text>
</comment>
<evidence type="ECO:0000259" key="10">
    <source>
        <dbReference type="Pfam" id="PF23358"/>
    </source>
</evidence>
<evidence type="ECO:0000259" key="9">
    <source>
        <dbReference type="Pfam" id="PF03345"/>
    </source>
</evidence>
<comment type="subcellular location">
    <subcellularLocation>
        <location evidence="8">Endoplasmic reticulum membrane</location>
        <topology evidence="8">Single-pass type I membrane protein</topology>
    </subcellularLocation>
    <subcellularLocation>
        <location evidence="1">Membrane</location>
        <topology evidence="1">Single-pass type I membrane protein</topology>
    </subcellularLocation>
</comment>
<name>A0A165H6H9_XYLHT</name>
<evidence type="ECO:0000256" key="4">
    <source>
        <dbReference type="ARBA" id="ARBA00022692"/>
    </source>
</evidence>
<accession>A0A165H6H9</accession>
<keyword evidence="8" id="KW-0732">Signal</keyword>
<dbReference type="EMBL" id="KV407458">
    <property type="protein sequence ID" value="KZF23052.1"/>
    <property type="molecule type" value="Genomic_DNA"/>
</dbReference>
<keyword evidence="12" id="KW-1185">Reference proteome</keyword>
<feature type="domain" description="OST48 N-terminal" evidence="9">
    <location>
        <begin position="25"/>
        <end position="287"/>
    </location>
</feature>